<evidence type="ECO:0000256" key="4">
    <source>
        <dbReference type="ARBA" id="ARBA00023136"/>
    </source>
</evidence>
<gene>
    <name evidence="7" type="ORF">QQ002_12575</name>
</gene>
<sequence length="315" mass="33585">MISLLGLYRPRRTPMHLTPAWAKMLFLLGITISCMVISDPVTSIGITAACLLLLASTKPPLKATLKGMLAITVVAILTAGFQIWLGDYVRALDLAGDLIAISALALAITSSTSMEAMMDLVVSLAKPLRWILPPETLGLMVALALRAIPEAARILVEARVAARARGMDRNLRAILIPSASRTVGFALQLGQALHARGIAEHGRTKRIEREVAESDIRHDALAARGLATPPVREASGEIEVRQQDDAVVAEDADAAVAAPEPTDEPEPVTDAAPEPEASDDPAEPEVAEDPADSTGTSFEDIVGLPSRRQRRRGLR</sequence>
<keyword evidence="4 6" id="KW-0472">Membrane</keyword>
<feature type="transmembrane region" description="Helical" evidence="6">
    <location>
        <begin position="67"/>
        <end position="85"/>
    </location>
</feature>
<evidence type="ECO:0000256" key="6">
    <source>
        <dbReference type="SAM" id="Phobius"/>
    </source>
</evidence>
<keyword evidence="2 6" id="KW-0812">Transmembrane</keyword>
<dbReference type="GO" id="GO:0005886">
    <property type="term" value="C:plasma membrane"/>
    <property type="evidence" value="ECO:0007669"/>
    <property type="project" value="UniProtKB-ARBA"/>
</dbReference>
<keyword evidence="3 6" id="KW-1133">Transmembrane helix</keyword>
<comment type="subcellular location">
    <subcellularLocation>
        <location evidence="1">Membrane</location>
        <topology evidence="1">Multi-pass membrane protein</topology>
    </subcellularLocation>
</comment>
<name>A0AB35MKU9_9MICO</name>
<dbReference type="Proteomes" id="UP001172756">
    <property type="component" value="Unassembled WGS sequence"/>
</dbReference>
<evidence type="ECO:0000256" key="2">
    <source>
        <dbReference type="ARBA" id="ARBA00022692"/>
    </source>
</evidence>
<evidence type="ECO:0000256" key="5">
    <source>
        <dbReference type="SAM" id="MobiDB-lite"/>
    </source>
</evidence>
<evidence type="ECO:0000313" key="7">
    <source>
        <dbReference type="EMBL" id="MDN4484378.1"/>
    </source>
</evidence>
<dbReference type="EMBL" id="JAUHQB010000011">
    <property type="protein sequence ID" value="MDN4484378.1"/>
    <property type="molecule type" value="Genomic_DNA"/>
</dbReference>
<proteinExistence type="predicted"/>
<feature type="region of interest" description="Disordered" evidence="5">
    <location>
        <begin position="250"/>
        <end position="315"/>
    </location>
</feature>
<feature type="transmembrane region" description="Helical" evidence="6">
    <location>
        <begin position="24"/>
        <end position="55"/>
    </location>
</feature>
<dbReference type="CDD" id="cd16914">
    <property type="entry name" value="EcfT"/>
    <property type="match status" value="1"/>
</dbReference>
<protein>
    <submittedName>
        <fullName evidence="7">CbiQ family ECF transporter T component</fullName>
    </submittedName>
</protein>
<dbReference type="RefSeq" id="WP_301160978.1">
    <property type="nucleotide sequence ID" value="NZ_JAUHQB010000011.1"/>
</dbReference>
<evidence type="ECO:0000313" key="8">
    <source>
        <dbReference type="Proteomes" id="UP001172756"/>
    </source>
</evidence>
<organism evidence="7 8">
    <name type="scientific">Demequina lignilytica</name>
    <dbReference type="NCBI Taxonomy" id="3051663"/>
    <lineage>
        <taxon>Bacteria</taxon>
        <taxon>Bacillati</taxon>
        <taxon>Actinomycetota</taxon>
        <taxon>Actinomycetes</taxon>
        <taxon>Micrococcales</taxon>
        <taxon>Demequinaceae</taxon>
        <taxon>Demequina</taxon>
    </lineage>
</organism>
<comment type="caution">
    <text evidence="7">The sequence shown here is derived from an EMBL/GenBank/DDBJ whole genome shotgun (WGS) entry which is preliminary data.</text>
</comment>
<reference evidence="7 8" key="1">
    <citation type="submission" date="2023-06" db="EMBL/GenBank/DDBJ databases">
        <title>SYSU T0a273.</title>
        <authorList>
            <person name="Gao L."/>
            <person name="Fang B.-Z."/>
            <person name="Li W.-J."/>
        </authorList>
    </citation>
    <scope>NUCLEOTIDE SEQUENCE [LARGE SCALE GENOMIC DNA]</scope>
    <source>
        <strain evidence="7 8">SYSU T0a273</strain>
    </source>
</reference>
<accession>A0AB35MKU9</accession>
<evidence type="ECO:0000256" key="3">
    <source>
        <dbReference type="ARBA" id="ARBA00022989"/>
    </source>
</evidence>
<dbReference type="InterPro" id="IPR003339">
    <property type="entry name" value="ABC/ECF_trnsptr_transmembrane"/>
</dbReference>
<dbReference type="AlphaFoldDB" id="A0AB35MKU9"/>
<evidence type="ECO:0000256" key="1">
    <source>
        <dbReference type="ARBA" id="ARBA00004141"/>
    </source>
</evidence>
<feature type="compositionally biased region" description="Acidic residues" evidence="5">
    <location>
        <begin position="276"/>
        <end position="291"/>
    </location>
</feature>